<name>A0ABU3VXL3_9GAMM</name>
<dbReference type="InterPro" id="IPR007157">
    <property type="entry name" value="PspA_VIPP1"/>
</dbReference>
<feature type="coiled-coil region" evidence="2">
    <location>
        <begin position="29"/>
        <end position="63"/>
    </location>
</feature>
<sequence length="234" mass="25993">MKAVLKKLLTAMRGSANELGEAIIDNQGSRILEQELRDSEHELAEAKKELAALMAEAASLARQIGEETNAIERREQDARKALGAGEETLAREVAERIVGHEGRRAELTAARETLLVRIRDLKERMQQSEKQLAEFRRELQVVKTNERVLRTTAQIDTNINSNQSSLSTAKATLERIRERQAREEDRQNASVTLEKELSGADLDERLKAAGIDGEQDSVNDVLARLKASSSGNTP</sequence>
<dbReference type="PANTHER" id="PTHR31088">
    <property type="entry name" value="MEMBRANE-ASSOCIATED PROTEIN VIPP1, CHLOROPLASTIC"/>
    <property type="match status" value="1"/>
</dbReference>
<evidence type="ECO:0000256" key="2">
    <source>
        <dbReference type="SAM" id="Coils"/>
    </source>
</evidence>
<proteinExistence type="inferred from homology"/>
<comment type="caution">
    <text evidence="3">The sequence shown here is derived from an EMBL/GenBank/DDBJ whole genome shotgun (WGS) entry which is preliminary data.</text>
</comment>
<evidence type="ECO:0000313" key="3">
    <source>
        <dbReference type="EMBL" id="MDV2078875.1"/>
    </source>
</evidence>
<organism evidence="3 4">
    <name type="scientific">Marinobacter xestospongiae</name>
    <dbReference type="NCBI Taxonomy" id="994319"/>
    <lineage>
        <taxon>Bacteria</taxon>
        <taxon>Pseudomonadati</taxon>
        <taxon>Pseudomonadota</taxon>
        <taxon>Gammaproteobacteria</taxon>
        <taxon>Pseudomonadales</taxon>
        <taxon>Marinobacteraceae</taxon>
        <taxon>Marinobacter</taxon>
    </lineage>
</organism>
<feature type="coiled-coil region" evidence="2">
    <location>
        <begin position="104"/>
        <end position="186"/>
    </location>
</feature>
<keyword evidence="2" id="KW-0175">Coiled coil</keyword>
<gene>
    <name evidence="3" type="ORF">RYS15_09265</name>
</gene>
<protein>
    <submittedName>
        <fullName evidence="3">PspA/IM30 family protein</fullName>
    </submittedName>
</protein>
<accession>A0ABU3VXL3</accession>
<keyword evidence="4" id="KW-1185">Reference proteome</keyword>
<dbReference type="EMBL" id="JAWIIJ010000005">
    <property type="protein sequence ID" value="MDV2078875.1"/>
    <property type="molecule type" value="Genomic_DNA"/>
</dbReference>
<evidence type="ECO:0000313" key="4">
    <source>
        <dbReference type="Proteomes" id="UP001269819"/>
    </source>
</evidence>
<dbReference type="Pfam" id="PF04012">
    <property type="entry name" value="PspA_IM30"/>
    <property type="match status" value="1"/>
</dbReference>
<dbReference type="Proteomes" id="UP001269819">
    <property type="component" value="Unassembled WGS sequence"/>
</dbReference>
<evidence type="ECO:0000256" key="1">
    <source>
        <dbReference type="ARBA" id="ARBA00043985"/>
    </source>
</evidence>
<reference evidence="3 4" key="1">
    <citation type="submission" date="2023-10" db="EMBL/GenBank/DDBJ databases">
        <title>Characteristics and mechanism of a salt-tolerant marine origin heterotrophic nitrifying- aerobic denitrifying bacteria Marinobacter xestospongiae HN1.</title>
        <authorList>
            <person name="Qi R."/>
        </authorList>
    </citation>
    <scope>NUCLEOTIDE SEQUENCE [LARGE SCALE GENOMIC DNA]</scope>
    <source>
        <strain evidence="3 4">HN1</strain>
    </source>
</reference>
<dbReference type="PANTHER" id="PTHR31088:SF9">
    <property type="entry name" value="PHAGE SHOCK PROTEIN A"/>
    <property type="match status" value="1"/>
</dbReference>
<comment type="similarity">
    <text evidence="1">Belongs to the PspA/Vipp/IM30 family.</text>
</comment>
<dbReference type="RefSeq" id="WP_316973546.1">
    <property type="nucleotide sequence ID" value="NZ_JAWIIJ010000005.1"/>
</dbReference>